<dbReference type="RefSeq" id="WP_236864807.1">
    <property type="nucleotide sequence ID" value="NZ_BAABAZ010000004.1"/>
</dbReference>
<name>A0ABP8EG30_9MICO</name>
<evidence type="ECO:0000313" key="1">
    <source>
        <dbReference type="EMBL" id="GAA4282927.1"/>
    </source>
</evidence>
<dbReference type="InterPro" id="IPR011047">
    <property type="entry name" value="Quinoprotein_ADH-like_sf"/>
</dbReference>
<evidence type="ECO:0008006" key="3">
    <source>
        <dbReference type="Google" id="ProtNLM"/>
    </source>
</evidence>
<evidence type="ECO:0000313" key="2">
    <source>
        <dbReference type="Proteomes" id="UP001501586"/>
    </source>
</evidence>
<dbReference type="EMBL" id="BAABAZ010000004">
    <property type="protein sequence ID" value="GAA4282927.1"/>
    <property type="molecule type" value="Genomic_DNA"/>
</dbReference>
<dbReference type="SUPFAM" id="SSF50998">
    <property type="entry name" value="Quinoprotein alcohol dehydrogenase-like"/>
    <property type="match status" value="1"/>
</dbReference>
<dbReference type="Proteomes" id="UP001501586">
    <property type="component" value="Unassembled WGS sequence"/>
</dbReference>
<protein>
    <recommendedName>
        <fullName evidence="3">Pyrroloquinoline-quinone binding quinoprotein</fullName>
    </recommendedName>
</protein>
<gene>
    <name evidence="1" type="ORF">GCM10022261_04580</name>
</gene>
<proteinExistence type="predicted"/>
<sequence length="390" mass="39892">MPHRKIGPVQKLAAAGVLSALLLGGCSPGQEPDADLQRAPAVTNEELPEVELEGYRVPGAFADLRFVGADWDIAPQERGGVFVGARDEGEALEFSAVGSDGSILWSAERPILCTGFALVAGDEGRDLAVLTDISTSEEAIAATTATAYDLHTGEEVWGPVEVPGPLQGPGLVFGAAPEGYMGEAGPQTALDPTTGEVTAQDDEEGRVVGEYAGLVVTAEDDALVGEDGQTGQRVWSVDAGELGWDPADASAAPGSEPGAGLALVTGGEGASTLIDTESGEVVATDVVEAASDPTAGARVVVGPADVRAVGEDNEEQWAQSTGEEATIEAIGTGLVYLRIGDTLRVHNVFTGDVARAYDPQGSGRLLVPEIITDTGGAVFADESRYLIAAV</sequence>
<dbReference type="PROSITE" id="PS51257">
    <property type="entry name" value="PROKAR_LIPOPROTEIN"/>
    <property type="match status" value="1"/>
</dbReference>
<accession>A0ABP8EG30</accession>
<reference evidence="2" key="1">
    <citation type="journal article" date="2019" name="Int. J. Syst. Evol. Microbiol.">
        <title>The Global Catalogue of Microorganisms (GCM) 10K type strain sequencing project: providing services to taxonomists for standard genome sequencing and annotation.</title>
        <authorList>
            <consortium name="The Broad Institute Genomics Platform"/>
            <consortium name="The Broad Institute Genome Sequencing Center for Infectious Disease"/>
            <person name="Wu L."/>
            <person name="Ma J."/>
        </authorList>
    </citation>
    <scope>NUCLEOTIDE SEQUENCE [LARGE SCALE GENOMIC DNA]</scope>
    <source>
        <strain evidence="2">JCM 17458</strain>
    </source>
</reference>
<keyword evidence="2" id="KW-1185">Reference proteome</keyword>
<comment type="caution">
    <text evidence="1">The sequence shown here is derived from an EMBL/GenBank/DDBJ whole genome shotgun (WGS) entry which is preliminary data.</text>
</comment>
<organism evidence="1 2">
    <name type="scientific">Brevibacterium daeguense</name>
    <dbReference type="NCBI Taxonomy" id="909936"/>
    <lineage>
        <taxon>Bacteria</taxon>
        <taxon>Bacillati</taxon>
        <taxon>Actinomycetota</taxon>
        <taxon>Actinomycetes</taxon>
        <taxon>Micrococcales</taxon>
        <taxon>Brevibacteriaceae</taxon>
        <taxon>Brevibacterium</taxon>
    </lineage>
</organism>